<name>A0ABQ3N0A3_9BACI</name>
<keyword evidence="3" id="KW-1185">Reference proteome</keyword>
<organism evidence="2 3">
    <name type="scientific">Neobacillus kokaensis</name>
    <dbReference type="NCBI Taxonomy" id="2759023"/>
    <lineage>
        <taxon>Bacteria</taxon>
        <taxon>Bacillati</taxon>
        <taxon>Bacillota</taxon>
        <taxon>Bacilli</taxon>
        <taxon>Bacillales</taxon>
        <taxon>Bacillaceae</taxon>
        <taxon>Neobacillus</taxon>
    </lineage>
</organism>
<reference evidence="2 3" key="1">
    <citation type="journal article" date="2022" name="Int. J. Syst. Evol. Microbiol.">
        <title>Neobacillus kokaensis sp. nov., isolated from soil.</title>
        <authorList>
            <person name="Yuki K."/>
            <person name="Matsubara H."/>
            <person name="Yamaguchi S."/>
        </authorList>
    </citation>
    <scope>NUCLEOTIDE SEQUENCE [LARGE SCALE GENOMIC DNA]</scope>
    <source>
        <strain evidence="2 3">LOB 377</strain>
    </source>
</reference>
<proteinExistence type="predicted"/>
<gene>
    <name evidence="2" type="ORF">AM1BK_08330</name>
</gene>
<evidence type="ECO:0000313" key="2">
    <source>
        <dbReference type="EMBL" id="GHH97290.1"/>
    </source>
</evidence>
<dbReference type="EMBL" id="BNDS01000002">
    <property type="protein sequence ID" value="GHH97290.1"/>
    <property type="molecule type" value="Genomic_DNA"/>
</dbReference>
<evidence type="ECO:0000313" key="3">
    <source>
        <dbReference type="Proteomes" id="UP000637074"/>
    </source>
</evidence>
<comment type="caution">
    <text evidence="2">The sequence shown here is derived from an EMBL/GenBank/DDBJ whole genome shotgun (WGS) entry which is preliminary data.</text>
</comment>
<dbReference type="RefSeq" id="WP_191269956.1">
    <property type="nucleotide sequence ID" value="NZ_BNDS01000002.1"/>
</dbReference>
<feature type="compositionally biased region" description="Acidic residues" evidence="1">
    <location>
        <begin position="43"/>
        <end position="52"/>
    </location>
</feature>
<feature type="region of interest" description="Disordered" evidence="1">
    <location>
        <begin position="33"/>
        <end position="52"/>
    </location>
</feature>
<dbReference type="Proteomes" id="UP000637074">
    <property type="component" value="Unassembled WGS sequence"/>
</dbReference>
<protein>
    <submittedName>
        <fullName evidence="2">Uncharacterized protein</fullName>
    </submittedName>
</protein>
<sequence>MGMRDPNKHFSFEFDEQGTNMISEQIMDSYNSGFIDDEKNADEGDDFFSAEG</sequence>
<evidence type="ECO:0000256" key="1">
    <source>
        <dbReference type="SAM" id="MobiDB-lite"/>
    </source>
</evidence>
<accession>A0ABQ3N0A3</accession>